<keyword evidence="5" id="KW-1185">Reference proteome</keyword>
<reference evidence="4 5" key="1">
    <citation type="submission" date="2021-01" db="EMBL/GenBank/DDBJ databases">
        <title>Actinoplanes sp. nov. LDG1-06 isolated from lichen.</title>
        <authorList>
            <person name="Saeng-In P."/>
            <person name="Phongsopitanun W."/>
            <person name="Kanchanasin P."/>
            <person name="Yuki M."/>
            <person name="Kudo T."/>
            <person name="Ohkuma M."/>
            <person name="Tanasupawat S."/>
        </authorList>
    </citation>
    <scope>NUCLEOTIDE SEQUENCE [LARGE SCALE GENOMIC DNA]</scope>
    <source>
        <strain evidence="4 5">LDG1-06</strain>
    </source>
</reference>
<feature type="region of interest" description="Disordered" evidence="2">
    <location>
        <begin position="1"/>
        <end position="33"/>
    </location>
</feature>
<accession>A0ABS2AF05</accession>
<evidence type="ECO:0000256" key="1">
    <source>
        <dbReference type="ARBA" id="ARBA00023002"/>
    </source>
</evidence>
<evidence type="ECO:0000313" key="4">
    <source>
        <dbReference type="EMBL" id="MBM2618406.1"/>
    </source>
</evidence>
<dbReference type="Gene3D" id="3.40.605.10">
    <property type="entry name" value="Aldehyde Dehydrogenase, Chain A, domain 1"/>
    <property type="match status" value="1"/>
</dbReference>
<dbReference type="PROSITE" id="PS00070">
    <property type="entry name" value="ALDEHYDE_DEHYDR_CYS"/>
    <property type="match status" value="1"/>
</dbReference>
<gene>
    <name evidence="4" type="ORF">JIG36_22865</name>
</gene>
<dbReference type="Proteomes" id="UP000632138">
    <property type="component" value="Unassembled WGS sequence"/>
</dbReference>
<feature type="domain" description="Aldehyde dehydrogenase" evidence="3">
    <location>
        <begin position="11"/>
        <end position="475"/>
    </location>
</feature>
<keyword evidence="1" id="KW-0560">Oxidoreductase</keyword>
<dbReference type="Pfam" id="PF00171">
    <property type="entry name" value="Aldedh"/>
    <property type="match status" value="1"/>
</dbReference>
<dbReference type="InterPro" id="IPR016162">
    <property type="entry name" value="Ald_DH_N"/>
</dbReference>
<organism evidence="4 5">
    <name type="scientific">Paractinoplanes ovalisporus</name>
    <dbReference type="NCBI Taxonomy" id="2810368"/>
    <lineage>
        <taxon>Bacteria</taxon>
        <taxon>Bacillati</taxon>
        <taxon>Actinomycetota</taxon>
        <taxon>Actinomycetes</taxon>
        <taxon>Micromonosporales</taxon>
        <taxon>Micromonosporaceae</taxon>
        <taxon>Paractinoplanes</taxon>
    </lineage>
</organism>
<dbReference type="PANTHER" id="PTHR43353:SF5">
    <property type="entry name" value="SUCCINATE-SEMIALDEHYDE DEHYDROGENASE, MITOCHONDRIAL"/>
    <property type="match status" value="1"/>
</dbReference>
<evidence type="ECO:0000313" key="5">
    <source>
        <dbReference type="Proteomes" id="UP000632138"/>
    </source>
</evidence>
<dbReference type="SUPFAM" id="SSF53720">
    <property type="entry name" value="ALDH-like"/>
    <property type="match status" value="1"/>
</dbReference>
<feature type="compositionally biased region" description="Low complexity" evidence="2">
    <location>
        <begin position="16"/>
        <end position="30"/>
    </location>
</feature>
<dbReference type="EMBL" id="JAENHP010000007">
    <property type="protein sequence ID" value="MBM2618406.1"/>
    <property type="molecule type" value="Genomic_DNA"/>
</dbReference>
<proteinExistence type="predicted"/>
<protein>
    <submittedName>
        <fullName evidence="4">Aldehyde dehydrogenase</fullName>
    </submittedName>
</protein>
<sequence length="478" mass="50222">MDHRMFVGGAWVPARSQQTTTATSPSTGQTLGQVAEGDRDDARAAIAAAREAAPGWARLSAFERAALMHRVGDVIESRRDDLARILTLDQGKPLWAEAYDEVDELVTYWRMAAEDGKRLGGHLPNSSSRGKRALLIRRPRGVVGVITPWNWPYTMPAELIAPALASGNTVVWTPAPSTSVAAVDLAGCIADADLPPGVFNLVTGPGPVVGDEIARNPGTDAVAFIGSTATGRLVANAASGKATLLEMGGNGPVVVMPDADLDRAVEGTLTACFLCAGQSCTAGERLLVHHDVRAEFAARLVAAVEDRIRLGDPLDDATTMGPLNNAGVAAKMDEHVADAVSRGAVILTGGARDKSFQTDLYWQPTVLDGVPADALVAVEETFGPVAPIVGIGSLDEAIELTNASRYGLLAAIYTRDLRQGLDFADAVRTGWVNVNESSNYWESHLPFGGRSGSDSGLGRVGGSHPMEAFTELQTVIIG</sequence>
<dbReference type="Gene3D" id="3.40.309.10">
    <property type="entry name" value="Aldehyde Dehydrogenase, Chain A, domain 2"/>
    <property type="match status" value="1"/>
</dbReference>
<dbReference type="InterPro" id="IPR016161">
    <property type="entry name" value="Ald_DH/histidinol_DH"/>
</dbReference>
<dbReference type="InterPro" id="IPR016163">
    <property type="entry name" value="Ald_DH_C"/>
</dbReference>
<dbReference type="InterPro" id="IPR050740">
    <property type="entry name" value="Aldehyde_DH_Superfamily"/>
</dbReference>
<name>A0ABS2AF05_9ACTN</name>
<dbReference type="InterPro" id="IPR015590">
    <property type="entry name" value="Aldehyde_DH_dom"/>
</dbReference>
<dbReference type="PANTHER" id="PTHR43353">
    <property type="entry name" value="SUCCINATE-SEMIALDEHYDE DEHYDROGENASE, MITOCHONDRIAL"/>
    <property type="match status" value="1"/>
</dbReference>
<dbReference type="InterPro" id="IPR016160">
    <property type="entry name" value="Ald_DH_CS_CYS"/>
</dbReference>
<comment type="caution">
    <text evidence="4">The sequence shown here is derived from an EMBL/GenBank/DDBJ whole genome shotgun (WGS) entry which is preliminary data.</text>
</comment>
<evidence type="ECO:0000256" key="2">
    <source>
        <dbReference type="SAM" id="MobiDB-lite"/>
    </source>
</evidence>
<dbReference type="CDD" id="cd07078">
    <property type="entry name" value="ALDH"/>
    <property type="match status" value="1"/>
</dbReference>
<dbReference type="RefSeq" id="WP_203378414.1">
    <property type="nucleotide sequence ID" value="NZ_JAENHP010000007.1"/>
</dbReference>
<evidence type="ECO:0000259" key="3">
    <source>
        <dbReference type="Pfam" id="PF00171"/>
    </source>
</evidence>